<evidence type="ECO:0000313" key="1">
    <source>
        <dbReference type="EMBL" id="CDR46165.1"/>
    </source>
</evidence>
<accession>A0A061BE53</accession>
<sequence>MPVTLPIELQHRILETALPPLVHCDLDERVQLCKTFSLVHRTWTPIAQRELHEHFSTILLGGAWRFSGEYGRLVAAQVGGLPVKRLKLKVIGYAEDVQDTDLADKQPLHPFPPVEGAPTFEELWVELEGRGTPVWRGGNVQRLHIYDLGPERPTYLDSLPSNLTYLALSGVTIDAVPSTPHIRVFLYARTLCLIPAAELLGAFPDLQAFACVGTWLQVKSFLKALPSTLHDLAIALFSIEDVAHDAPAIYKANVALPPALESCIFVESVSANRKEKRAVERMMTKACEAVGAAFGYSWVEEVGDVDFEDWALSVGV</sequence>
<dbReference type="EMBL" id="LK052947">
    <property type="protein sequence ID" value="CDR46165.1"/>
    <property type="molecule type" value="Genomic_DNA"/>
</dbReference>
<name>A0A061BE53_RHOTO</name>
<dbReference type="AlphaFoldDB" id="A0A061BE53"/>
<reference evidence="1" key="1">
    <citation type="journal article" date="2014" name="Genome Announc.">
        <title>Draft genome sequence of Rhodosporidium toruloides CECT1137, an oleaginous yeast of biotechnological interest.</title>
        <authorList>
            <person name="Morin N."/>
            <person name="Calcas X."/>
            <person name="Devillers H."/>
            <person name="Durrens P."/>
            <person name="Sherman D.J."/>
            <person name="Nicaud J.-M."/>
            <person name="Neuveglise C."/>
        </authorList>
    </citation>
    <scope>NUCLEOTIDE SEQUENCE</scope>
    <source>
        <strain evidence="1">CECT1137</strain>
    </source>
</reference>
<gene>
    <name evidence="1" type="ORF">RHTO0S_12e01156g</name>
</gene>
<protein>
    <submittedName>
        <fullName evidence="1">RHTO0S12e01156g1_1</fullName>
    </submittedName>
</protein>
<dbReference type="OrthoDB" id="2519410at2759"/>
<proteinExistence type="predicted"/>
<organism evidence="1">
    <name type="scientific">Rhodotorula toruloides</name>
    <name type="common">Yeast</name>
    <name type="synonym">Rhodosporidium toruloides</name>
    <dbReference type="NCBI Taxonomy" id="5286"/>
    <lineage>
        <taxon>Eukaryota</taxon>
        <taxon>Fungi</taxon>
        <taxon>Dikarya</taxon>
        <taxon>Basidiomycota</taxon>
        <taxon>Pucciniomycotina</taxon>
        <taxon>Microbotryomycetes</taxon>
        <taxon>Sporidiobolales</taxon>
        <taxon>Sporidiobolaceae</taxon>
        <taxon>Rhodotorula</taxon>
    </lineage>
</organism>